<evidence type="ECO:0000259" key="5">
    <source>
        <dbReference type="SMART" id="SM00822"/>
    </source>
</evidence>
<dbReference type="PANTHER" id="PTHR44196:SF1">
    <property type="entry name" value="DEHYDROGENASE_REDUCTASE SDR FAMILY MEMBER 7B"/>
    <property type="match status" value="1"/>
</dbReference>
<keyword evidence="2" id="KW-0560">Oxidoreductase</keyword>
<evidence type="ECO:0000256" key="1">
    <source>
        <dbReference type="ARBA" id="ARBA00006484"/>
    </source>
</evidence>
<feature type="domain" description="Ketoreductase" evidence="5">
    <location>
        <begin position="8"/>
        <end position="185"/>
    </location>
</feature>
<keyword evidence="7" id="KW-1185">Reference proteome</keyword>
<evidence type="ECO:0000313" key="6">
    <source>
        <dbReference type="EMBL" id="GHO99733.1"/>
    </source>
</evidence>
<dbReference type="InterPro" id="IPR020904">
    <property type="entry name" value="Sc_DH/Rdtase_CS"/>
</dbReference>
<feature type="region of interest" description="Disordered" evidence="4">
    <location>
        <begin position="263"/>
        <end position="292"/>
    </location>
</feature>
<dbReference type="Pfam" id="PF00106">
    <property type="entry name" value="adh_short"/>
    <property type="match status" value="1"/>
</dbReference>
<evidence type="ECO:0000313" key="7">
    <source>
        <dbReference type="Proteomes" id="UP000597444"/>
    </source>
</evidence>
<dbReference type="InterPro" id="IPR002347">
    <property type="entry name" value="SDR_fam"/>
</dbReference>
<dbReference type="SUPFAM" id="SSF51735">
    <property type="entry name" value="NAD(P)-binding Rossmann-fold domains"/>
    <property type="match status" value="1"/>
</dbReference>
<organism evidence="6 7">
    <name type="scientific">Reticulibacter mediterranei</name>
    <dbReference type="NCBI Taxonomy" id="2778369"/>
    <lineage>
        <taxon>Bacteria</taxon>
        <taxon>Bacillati</taxon>
        <taxon>Chloroflexota</taxon>
        <taxon>Ktedonobacteria</taxon>
        <taxon>Ktedonobacterales</taxon>
        <taxon>Reticulibacteraceae</taxon>
        <taxon>Reticulibacter</taxon>
    </lineage>
</organism>
<protein>
    <submittedName>
        <fullName evidence="6">Short-chain dehydrogenase</fullName>
    </submittedName>
</protein>
<dbReference type="EMBL" id="BNJK01000002">
    <property type="protein sequence ID" value="GHO99733.1"/>
    <property type="molecule type" value="Genomic_DNA"/>
</dbReference>
<dbReference type="SMART" id="SM00822">
    <property type="entry name" value="PKS_KR"/>
    <property type="match status" value="1"/>
</dbReference>
<evidence type="ECO:0000256" key="3">
    <source>
        <dbReference type="RuleBase" id="RU000363"/>
    </source>
</evidence>
<proteinExistence type="inferred from homology"/>
<accession>A0A8J3IWD4</accession>
<evidence type="ECO:0000256" key="4">
    <source>
        <dbReference type="SAM" id="MobiDB-lite"/>
    </source>
</evidence>
<dbReference type="InterPro" id="IPR057326">
    <property type="entry name" value="KR_dom"/>
</dbReference>
<gene>
    <name evidence="6" type="ORF">KSF_097810</name>
</gene>
<dbReference type="PANTHER" id="PTHR44196">
    <property type="entry name" value="DEHYDROGENASE/REDUCTASE SDR FAMILY MEMBER 7B"/>
    <property type="match status" value="1"/>
</dbReference>
<dbReference type="Proteomes" id="UP000597444">
    <property type="component" value="Unassembled WGS sequence"/>
</dbReference>
<dbReference type="GO" id="GO:0016020">
    <property type="term" value="C:membrane"/>
    <property type="evidence" value="ECO:0007669"/>
    <property type="project" value="TreeGrafter"/>
</dbReference>
<reference evidence="6" key="1">
    <citation type="submission" date="2020-10" db="EMBL/GenBank/DDBJ databases">
        <title>Taxonomic study of unclassified bacteria belonging to the class Ktedonobacteria.</title>
        <authorList>
            <person name="Yabe S."/>
            <person name="Wang C.M."/>
            <person name="Zheng Y."/>
            <person name="Sakai Y."/>
            <person name="Cavaletti L."/>
            <person name="Monciardini P."/>
            <person name="Donadio S."/>
        </authorList>
    </citation>
    <scope>NUCLEOTIDE SEQUENCE</scope>
    <source>
        <strain evidence="6">ID150040</strain>
    </source>
</reference>
<dbReference type="Gene3D" id="3.40.50.720">
    <property type="entry name" value="NAD(P)-binding Rossmann-like Domain"/>
    <property type="match status" value="1"/>
</dbReference>
<comment type="caution">
    <text evidence="6">The sequence shown here is derived from an EMBL/GenBank/DDBJ whole genome shotgun (WGS) entry which is preliminary data.</text>
</comment>
<comment type="similarity">
    <text evidence="1 3">Belongs to the short-chain dehydrogenases/reductases (SDR) family.</text>
</comment>
<dbReference type="PROSITE" id="PS00061">
    <property type="entry name" value="ADH_SHORT"/>
    <property type="match status" value="1"/>
</dbReference>
<dbReference type="GO" id="GO:0016491">
    <property type="term" value="F:oxidoreductase activity"/>
    <property type="evidence" value="ECO:0007669"/>
    <property type="project" value="UniProtKB-KW"/>
</dbReference>
<dbReference type="PRINTS" id="PR00080">
    <property type="entry name" value="SDRFAMILY"/>
</dbReference>
<name>A0A8J3IWD4_9CHLR</name>
<evidence type="ECO:0000256" key="2">
    <source>
        <dbReference type="ARBA" id="ARBA00023002"/>
    </source>
</evidence>
<dbReference type="PRINTS" id="PR00081">
    <property type="entry name" value="GDHRDH"/>
</dbReference>
<dbReference type="RefSeq" id="WP_220210360.1">
    <property type="nucleotide sequence ID" value="NZ_BNJK01000002.1"/>
</dbReference>
<dbReference type="NCBIfam" id="NF005495">
    <property type="entry name" value="PRK07109.1"/>
    <property type="match status" value="1"/>
</dbReference>
<dbReference type="AlphaFoldDB" id="A0A8J3IWD4"/>
<dbReference type="InterPro" id="IPR036291">
    <property type="entry name" value="NAD(P)-bd_dom_sf"/>
</dbReference>
<sequence length="292" mass="31453">MTRPIENSVIVVTGASSGIGRATALELARRGASVVLAARRVALLDELAQECQSVGSKALVVPTDVTDEAAVQALGQQALGYFGRFDAWINNAGVIAFGRFEDIPSKVFNRVIETNFLGYVYGARVALQQFYSQDYGILINNASVDSQLAAPYLTAYSAAKFAVRGFSESLREEVETLDKKDIHICTVKPATIDTPLFQHAANYTGRAIKALPPVYDVETAVKTFVGLVEKPQREVFVGTAGRMLATMHAIAPGAAEQTYAHQVERGHLSTEQSAPPTEGNLFTPMPEKATTN</sequence>